<sequence>MQPVTMTEYIGKLGCRHLHHCNLILCRAVANLFDQIFCRSQLIAVAGIVNSTAHMPRPVMGGTVIQFRFAQIRQHHARH</sequence>
<accession>A0A521CA87</accession>
<proteinExistence type="predicted"/>
<gene>
    <name evidence="1" type="ORF">SAMN06265380_102274</name>
</gene>
<dbReference type="AlphaFoldDB" id="A0A521CA87"/>
<keyword evidence="2" id="KW-1185">Reference proteome</keyword>
<evidence type="ECO:0000313" key="1">
    <source>
        <dbReference type="EMBL" id="SMO56275.1"/>
    </source>
</evidence>
<evidence type="ECO:0000313" key="2">
    <source>
        <dbReference type="Proteomes" id="UP000319555"/>
    </source>
</evidence>
<protein>
    <submittedName>
        <fullName evidence="1">Uncharacterized protein</fullName>
    </submittedName>
</protein>
<organism evidence="1 2">
    <name type="scientific">Ruegeria faecimaris</name>
    <dbReference type="NCBI Taxonomy" id="686389"/>
    <lineage>
        <taxon>Bacteria</taxon>
        <taxon>Pseudomonadati</taxon>
        <taxon>Pseudomonadota</taxon>
        <taxon>Alphaproteobacteria</taxon>
        <taxon>Rhodobacterales</taxon>
        <taxon>Roseobacteraceae</taxon>
        <taxon>Ruegeria</taxon>
    </lineage>
</organism>
<reference evidence="1 2" key="1">
    <citation type="submission" date="2017-05" db="EMBL/GenBank/DDBJ databases">
        <authorList>
            <person name="Varghese N."/>
            <person name="Submissions S."/>
        </authorList>
    </citation>
    <scope>NUCLEOTIDE SEQUENCE [LARGE SCALE GENOMIC DNA]</scope>
    <source>
        <strain evidence="1 2">DSM 28009</strain>
    </source>
</reference>
<dbReference type="EMBL" id="FXTE01000002">
    <property type="protein sequence ID" value="SMO56275.1"/>
    <property type="molecule type" value="Genomic_DNA"/>
</dbReference>
<name>A0A521CA87_9RHOB</name>
<dbReference type="Proteomes" id="UP000319555">
    <property type="component" value="Unassembled WGS sequence"/>
</dbReference>